<organism evidence="10 11">
    <name type="scientific">Dankookia rubra</name>
    <dbReference type="NCBI Taxonomy" id="1442381"/>
    <lineage>
        <taxon>Bacteria</taxon>
        <taxon>Pseudomonadati</taxon>
        <taxon>Pseudomonadota</taxon>
        <taxon>Alphaproteobacteria</taxon>
        <taxon>Acetobacterales</taxon>
        <taxon>Roseomonadaceae</taxon>
        <taxon>Dankookia</taxon>
    </lineage>
</organism>
<keyword evidence="8" id="KW-0472">Membrane</keyword>
<dbReference type="GO" id="GO:0005524">
    <property type="term" value="F:ATP binding"/>
    <property type="evidence" value="ECO:0007669"/>
    <property type="project" value="UniProtKB-KW"/>
</dbReference>
<evidence type="ECO:0000256" key="1">
    <source>
        <dbReference type="ARBA" id="ARBA00000085"/>
    </source>
</evidence>
<keyword evidence="6 10" id="KW-0418">Kinase</keyword>
<dbReference type="PANTHER" id="PTHR41523">
    <property type="entry name" value="TWO-COMPONENT SYSTEM SENSOR PROTEIN"/>
    <property type="match status" value="1"/>
</dbReference>
<dbReference type="EMBL" id="SMSJ01000062">
    <property type="protein sequence ID" value="TDH59550.1"/>
    <property type="molecule type" value="Genomic_DNA"/>
</dbReference>
<protein>
    <recommendedName>
        <fullName evidence="2">histidine kinase</fullName>
        <ecNumber evidence="2">2.7.13.3</ecNumber>
    </recommendedName>
</protein>
<evidence type="ECO:0000256" key="4">
    <source>
        <dbReference type="ARBA" id="ARBA00022679"/>
    </source>
</evidence>
<keyword evidence="8" id="KW-0812">Transmembrane</keyword>
<dbReference type="CDD" id="cd18773">
    <property type="entry name" value="PDC1_HK_sensor"/>
    <property type="match status" value="1"/>
</dbReference>
<name>A0A4R5Q999_9PROT</name>
<keyword evidence="3" id="KW-0597">Phosphoprotein</keyword>
<evidence type="ECO:0000313" key="11">
    <source>
        <dbReference type="Proteomes" id="UP000295096"/>
    </source>
</evidence>
<feature type="domain" description="Signal transduction histidine kinase HWE region" evidence="9">
    <location>
        <begin position="469"/>
        <end position="555"/>
    </location>
</feature>
<evidence type="ECO:0000256" key="7">
    <source>
        <dbReference type="ARBA" id="ARBA00022840"/>
    </source>
</evidence>
<dbReference type="EC" id="2.7.13.3" evidence="2"/>
<evidence type="ECO:0000313" key="10">
    <source>
        <dbReference type="EMBL" id="TDH59550.1"/>
    </source>
</evidence>
<feature type="transmembrane region" description="Helical" evidence="8">
    <location>
        <begin position="396"/>
        <end position="414"/>
    </location>
</feature>
<dbReference type="Gene3D" id="3.30.565.10">
    <property type="entry name" value="Histidine kinase-like ATPase, C-terminal domain"/>
    <property type="match status" value="1"/>
</dbReference>
<dbReference type="Proteomes" id="UP000295096">
    <property type="component" value="Unassembled WGS sequence"/>
</dbReference>
<evidence type="ECO:0000259" key="9">
    <source>
        <dbReference type="SMART" id="SM00911"/>
    </source>
</evidence>
<evidence type="ECO:0000256" key="5">
    <source>
        <dbReference type="ARBA" id="ARBA00022741"/>
    </source>
</evidence>
<sequence length="672" mass="69601">MRRSKSRIRPAQRLAATRAGRWTQMRGVAAAAGRRQCRAAGRRTRATTAGSPQARSAAQTVVPRSGCGTDGRLGLFWGRVGETSWVAGSSPLAVIEPTLVGSTSAASGRAPPSLTRRLSLLVAAVAVPLLALAAAAVWHAQDGTRARAEDALLGRTRALGLAIDREFDRAEVLLDSLAASSALARGDLDAVEGELRAASARFGDATLSLVAADGRMALMTVWASGERRTGVRAPEAAQRVLASGRAEITDLFRGTATGAPAVAIGVPVFGPPDGSGQRAVTATLGLSLPQARLAAVLEAQRVPDMPGSVGTVLDRTGTIIARTRGGDGIVGQPARPEIWSRVAAAPEGILRGTTTREGIPAVIAFSHGARSGYGYVLTTPEAVFEAPLRAALARTLGLGALIAAAGIVFAVLLARRTVAAFQRLIALITEGAAPGPTGLREADDLAAAFAATLEARNQSERHRRLVVAELNHRVKNVLATVQAVVAQTLRNPGSADPARLAADLNGRLQALARAHDLLTAASWEAADLDAVARAALAPWLSRTGAGPRVDLSCDLGSGREGRLSPAQAQTLALALHELATNAAKHGALSTPDGRVSVTCREQLDGEMELEWVESGGPPVSGTPTRRGFGTQLLERALARDLGTGAAVELRFERKGLRASVRFAARGAANSQS</sequence>
<keyword evidence="11" id="KW-1185">Reference proteome</keyword>
<dbReference type="SMART" id="SM00911">
    <property type="entry name" value="HWE_HK"/>
    <property type="match status" value="1"/>
</dbReference>
<gene>
    <name evidence="10" type="ORF">E2C06_26865</name>
</gene>
<keyword evidence="5" id="KW-0547">Nucleotide-binding</keyword>
<evidence type="ECO:0000256" key="6">
    <source>
        <dbReference type="ARBA" id="ARBA00022777"/>
    </source>
</evidence>
<dbReference type="CDD" id="cd18774">
    <property type="entry name" value="PDC2_HK_sensor"/>
    <property type="match status" value="1"/>
</dbReference>
<dbReference type="InterPro" id="IPR011102">
    <property type="entry name" value="Sig_transdc_His_kinase_HWE"/>
</dbReference>
<dbReference type="Pfam" id="PF07536">
    <property type="entry name" value="HWE_HK"/>
    <property type="match status" value="1"/>
</dbReference>
<dbReference type="InterPro" id="IPR036890">
    <property type="entry name" value="HATPase_C_sf"/>
</dbReference>
<evidence type="ECO:0000256" key="2">
    <source>
        <dbReference type="ARBA" id="ARBA00012438"/>
    </source>
</evidence>
<reference evidence="10 11" key="1">
    <citation type="journal article" date="2016" name="J. Microbiol.">
        <title>Dankookia rubra gen. nov., sp. nov., an alphaproteobacterium isolated from sediment of a shallow stream.</title>
        <authorList>
            <person name="Kim W.H."/>
            <person name="Kim D.H."/>
            <person name="Kang K."/>
            <person name="Ahn T.Y."/>
        </authorList>
    </citation>
    <scope>NUCLEOTIDE SEQUENCE [LARGE SCALE GENOMIC DNA]</scope>
    <source>
        <strain evidence="10 11">JCM30602</strain>
    </source>
</reference>
<comment type="catalytic activity">
    <reaction evidence="1">
        <text>ATP + protein L-histidine = ADP + protein N-phospho-L-histidine.</text>
        <dbReference type="EC" id="2.7.13.3"/>
    </reaction>
</comment>
<keyword evidence="8" id="KW-1133">Transmembrane helix</keyword>
<accession>A0A4R5Q999</accession>
<dbReference type="GO" id="GO:0004673">
    <property type="term" value="F:protein histidine kinase activity"/>
    <property type="evidence" value="ECO:0007669"/>
    <property type="project" value="UniProtKB-EC"/>
</dbReference>
<evidence type="ECO:0000256" key="3">
    <source>
        <dbReference type="ARBA" id="ARBA00022553"/>
    </source>
</evidence>
<feature type="transmembrane region" description="Helical" evidence="8">
    <location>
        <begin position="118"/>
        <end position="138"/>
    </location>
</feature>
<keyword evidence="7" id="KW-0067">ATP-binding</keyword>
<dbReference type="OrthoDB" id="341208at2"/>
<dbReference type="PANTHER" id="PTHR41523:SF7">
    <property type="entry name" value="HISTIDINE KINASE"/>
    <property type="match status" value="1"/>
</dbReference>
<keyword evidence="4" id="KW-0808">Transferase</keyword>
<comment type="caution">
    <text evidence="10">The sequence shown here is derived from an EMBL/GenBank/DDBJ whole genome shotgun (WGS) entry which is preliminary data.</text>
</comment>
<dbReference type="AlphaFoldDB" id="A0A4R5Q999"/>
<dbReference type="Gene3D" id="3.30.450.20">
    <property type="entry name" value="PAS domain"/>
    <property type="match status" value="1"/>
</dbReference>
<evidence type="ECO:0000256" key="8">
    <source>
        <dbReference type="SAM" id="Phobius"/>
    </source>
</evidence>
<proteinExistence type="predicted"/>